<evidence type="ECO:0000259" key="2">
    <source>
        <dbReference type="Pfam" id="PF01636"/>
    </source>
</evidence>
<dbReference type="PANTHER" id="PTHR21064">
    <property type="entry name" value="AMINOGLYCOSIDE PHOSPHOTRANSFERASE DOMAIN-CONTAINING PROTEIN-RELATED"/>
    <property type="match status" value="1"/>
</dbReference>
<dbReference type="InterPro" id="IPR050249">
    <property type="entry name" value="Pseudomonas-type_ThrB"/>
</dbReference>
<dbReference type="GO" id="GO:0009088">
    <property type="term" value="P:threonine biosynthetic process"/>
    <property type="evidence" value="ECO:0007669"/>
    <property type="project" value="TreeGrafter"/>
</dbReference>
<evidence type="ECO:0000256" key="1">
    <source>
        <dbReference type="ARBA" id="ARBA00038240"/>
    </source>
</evidence>
<dbReference type="InterPro" id="IPR002575">
    <property type="entry name" value="Aminoglycoside_PTrfase"/>
</dbReference>
<dbReference type="Gene3D" id="1.10.510.10">
    <property type="entry name" value="Transferase(Phosphotransferase) domain 1"/>
    <property type="match status" value="1"/>
</dbReference>
<protein>
    <submittedName>
        <fullName evidence="3">Serine kinase</fullName>
    </submittedName>
</protein>
<dbReference type="EMBL" id="VDGG01000043">
    <property type="protein sequence ID" value="TQR08732.1"/>
    <property type="molecule type" value="Genomic_DNA"/>
</dbReference>
<dbReference type="Gene3D" id="1.20.1270.170">
    <property type="match status" value="1"/>
</dbReference>
<dbReference type="Gene3D" id="3.30.200.70">
    <property type="match status" value="1"/>
</dbReference>
<dbReference type="GO" id="GO:0004413">
    <property type="term" value="F:homoserine kinase activity"/>
    <property type="evidence" value="ECO:0007669"/>
    <property type="project" value="TreeGrafter"/>
</dbReference>
<evidence type="ECO:0000313" key="4">
    <source>
        <dbReference type="Proteomes" id="UP000318937"/>
    </source>
</evidence>
<comment type="similarity">
    <text evidence="1">Belongs to the pseudomonas-type ThrB family.</text>
</comment>
<keyword evidence="3" id="KW-0418">Kinase</keyword>
<dbReference type="PANTHER" id="PTHR21064:SF6">
    <property type="entry name" value="AMINOGLYCOSIDE PHOSPHOTRANSFERASE DOMAIN-CONTAINING PROTEIN"/>
    <property type="match status" value="1"/>
</dbReference>
<gene>
    <name evidence="3" type="ORF">FG383_16400</name>
</gene>
<name>A0A544SU28_9BACI</name>
<feature type="domain" description="Aminoglycoside phosphotransferase" evidence="2">
    <location>
        <begin position="42"/>
        <end position="282"/>
    </location>
</feature>
<dbReference type="OrthoDB" id="4030632at2"/>
<dbReference type="Proteomes" id="UP000318937">
    <property type="component" value="Unassembled WGS sequence"/>
</dbReference>
<dbReference type="Pfam" id="PF01636">
    <property type="entry name" value="APH"/>
    <property type="match status" value="1"/>
</dbReference>
<dbReference type="RefSeq" id="WP_142608476.1">
    <property type="nucleotide sequence ID" value="NZ_VDGG01000043.1"/>
</dbReference>
<sequence>MSDKDLGLLENVIENFHTAAKLAKKNYRNLDNYSLKLLNYSENATYLLSSTEADEKFILRINRPNYHTKEEIEGEIRWIIDLHKYSSIDVPQPLPGDTGVFVYEQVIGDLTYYSTLFTFLEGVAPDENNEEKLASQFELLGEVTAKVHVEAVKKHDEFSKVKRLTWDFDTILGEAPKWGKWQNGQLMNPERIALLEKVVKVIKEKLEYYGKSKNRFGLIHADLRLANLLVEGDKIKIIDFDDCGFGWYLQDLSSALSFIEDKPYVDYLIAAYLKGYRRHRELSKEDIEIIPTLVLLRRLQLISWLGSRDNDTTRSIGPDYSVGTDALAKGYLDKYEGVRG</sequence>
<keyword evidence="4" id="KW-1185">Reference proteome</keyword>
<reference evidence="3 4" key="1">
    <citation type="submission" date="2019-05" db="EMBL/GenBank/DDBJ databases">
        <title>Psychrobacillus vulpis sp. nov., a new species isolated from feces of a red fox that inhabits in The Tablas de Daimiel Natural Park, Albacete, Spain.</title>
        <authorList>
            <person name="Rodriguez M."/>
            <person name="Reina J.C."/>
            <person name="Bejar V."/>
            <person name="Llamas I."/>
        </authorList>
    </citation>
    <scope>NUCLEOTIDE SEQUENCE [LARGE SCALE GENOMIC DNA]</scope>
    <source>
        <strain evidence="3 4">NHI-2</strain>
    </source>
</reference>
<dbReference type="SUPFAM" id="SSF56112">
    <property type="entry name" value="Protein kinase-like (PK-like)"/>
    <property type="match status" value="1"/>
</dbReference>
<organism evidence="3 4">
    <name type="scientific">Psychrobacillus soli</name>
    <dbReference type="NCBI Taxonomy" id="1543965"/>
    <lineage>
        <taxon>Bacteria</taxon>
        <taxon>Bacillati</taxon>
        <taxon>Bacillota</taxon>
        <taxon>Bacilli</taxon>
        <taxon>Bacillales</taxon>
        <taxon>Bacillaceae</taxon>
        <taxon>Psychrobacillus</taxon>
    </lineage>
</organism>
<evidence type="ECO:0000313" key="3">
    <source>
        <dbReference type="EMBL" id="TQR08732.1"/>
    </source>
</evidence>
<dbReference type="AlphaFoldDB" id="A0A544SU28"/>
<accession>A0A544SU28</accession>
<keyword evidence="3" id="KW-0808">Transferase</keyword>
<dbReference type="InterPro" id="IPR011009">
    <property type="entry name" value="Kinase-like_dom_sf"/>
</dbReference>
<proteinExistence type="inferred from homology"/>
<comment type="caution">
    <text evidence="3">The sequence shown here is derived from an EMBL/GenBank/DDBJ whole genome shotgun (WGS) entry which is preliminary data.</text>
</comment>